<dbReference type="InterPro" id="IPR011009">
    <property type="entry name" value="Kinase-like_dom_sf"/>
</dbReference>
<dbReference type="Gene3D" id="3.90.1200.10">
    <property type="match status" value="1"/>
</dbReference>
<organism evidence="2 3">
    <name type="scientific">Vulcanimicrobium alpinum</name>
    <dbReference type="NCBI Taxonomy" id="3016050"/>
    <lineage>
        <taxon>Bacteria</taxon>
        <taxon>Bacillati</taxon>
        <taxon>Vulcanimicrobiota</taxon>
        <taxon>Vulcanimicrobiia</taxon>
        <taxon>Vulcanimicrobiales</taxon>
        <taxon>Vulcanimicrobiaceae</taxon>
        <taxon>Vulcanimicrobium</taxon>
    </lineage>
</organism>
<dbReference type="PANTHER" id="PTHR21310">
    <property type="entry name" value="AMINOGLYCOSIDE PHOSPHOTRANSFERASE-RELATED-RELATED"/>
    <property type="match status" value="1"/>
</dbReference>
<accession>A0AAN1XUT6</accession>
<dbReference type="InterPro" id="IPR002575">
    <property type="entry name" value="Aminoglycoside_PTrfase"/>
</dbReference>
<sequence length="189" mass="20367">MTGAALPAQLGAFLRALHAIDPGSPIAARLPTDAIGRLDHRKRFPMAVERLRSLHDTGRIDDPAPLIASLASIAPQPGEGALHVVHGDLYARHLVVDDGGALRGVIDWGDLHLGDPALDLAAAEMLFEPAQRAEFDIGYGSVDARSRERARWRGIYHAAMTADYGLRIDDEPLAAASLAALRRLRRLPV</sequence>
<dbReference type="RefSeq" id="WP_317996870.1">
    <property type="nucleotide sequence ID" value="NZ_AP025523.1"/>
</dbReference>
<dbReference type="Proteomes" id="UP001317532">
    <property type="component" value="Chromosome"/>
</dbReference>
<dbReference type="AlphaFoldDB" id="A0AAN1XUT6"/>
<evidence type="ECO:0000259" key="1">
    <source>
        <dbReference type="Pfam" id="PF01636"/>
    </source>
</evidence>
<dbReference type="PANTHER" id="PTHR21310:SF15">
    <property type="entry name" value="AMINOGLYCOSIDE PHOSPHOTRANSFERASE DOMAIN-CONTAINING PROTEIN"/>
    <property type="match status" value="1"/>
</dbReference>
<dbReference type="KEGG" id="vab:WPS_11310"/>
<gene>
    <name evidence="2" type="ORF">WPS_11310</name>
</gene>
<dbReference type="InterPro" id="IPR051678">
    <property type="entry name" value="AGP_Transferase"/>
</dbReference>
<keyword evidence="3" id="KW-1185">Reference proteome</keyword>
<feature type="domain" description="Aminoglycoside phosphotransferase" evidence="1">
    <location>
        <begin position="7"/>
        <end position="151"/>
    </location>
</feature>
<evidence type="ECO:0000313" key="2">
    <source>
        <dbReference type="EMBL" id="BDE05855.1"/>
    </source>
</evidence>
<dbReference type="EMBL" id="AP025523">
    <property type="protein sequence ID" value="BDE05855.1"/>
    <property type="molecule type" value="Genomic_DNA"/>
</dbReference>
<reference evidence="2 3" key="1">
    <citation type="journal article" date="2022" name="ISME Commun">
        <title>Vulcanimicrobium alpinus gen. nov. sp. nov., the first cultivated representative of the candidate phylum 'Eremiobacterota', is a metabolically versatile aerobic anoxygenic phototroph.</title>
        <authorList>
            <person name="Yabe S."/>
            <person name="Muto K."/>
            <person name="Abe K."/>
            <person name="Yokota A."/>
            <person name="Staudigel H."/>
            <person name="Tebo B.M."/>
        </authorList>
    </citation>
    <scope>NUCLEOTIDE SEQUENCE [LARGE SCALE GENOMIC DNA]</scope>
    <source>
        <strain evidence="2 3">WC8-2</strain>
    </source>
</reference>
<dbReference type="SUPFAM" id="SSF56112">
    <property type="entry name" value="Protein kinase-like (PK-like)"/>
    <property type="match status" value="1"/>
</dbReference>
<dbReference type="Pfam" id="PF01636">
    <property type="entry name" value="APH"/>
    <property type="match status" value="1"/>
</dbReference>
<protein>
    <recommendedName>
        <fullName evidence="1">Aminoglycoside phosphotransferase domain-containing protein</fullName>
    </recommendedName>
</protein>
<evidence type="ECO:0000313" key="3">
    <source>
        <dbReference type="Proteomes" id="UP001317532"/>
    </source>
</evidence>
<proteinExistence type="predicted"/>
<name>A0AAN1XUT6_UNVUL</name>